<dbReference type="RefSeq" id="WP_377328930.1">
    <property type="nucleotide sequence ID" value="NZ_JBHUMZ010000021.1"/>
</dbReference>
<dbReference type="Pfam" id="PF19652">
    <property type="entry name" value="DUF6155"/>
    <property type="match status" value="1"/>
</dbReference>
<evidence type="ECO:0000313" key="1">
    <source>
        <dbReference type="EMBL" id="MFD2639128.1"/>
    </source>
</evidence>
<dbReference type="EMBL" id="JBHUMZ010000021">
    <property type="protein sequence ID" value="MFD2639128.1"/>
    <property type="molecule type" value="Genomic_DNA"/>
</dbReference>
<gene>
    <name evidence="1" type="ORF">ACFSW4_09655</name>
</gene>
<protein>
    <submittedName>
        <fullName evidence="1">DUF6155 family protein</fullName>
    </submittedName>
</protein>
<reference evidence="2" key="1">
    <citation type="journal article" date="2019" name="Int. J. Syst. Evol. Microbiol.">
        <title>The Global Catalogue of Microorganisms (GCM) 10K type strain sequencing project: providing services to taxonomists for standard genome sequencing and annotation.</title>
        <authorList>
            <consortium name="The Broad Institute Genomics Platform"/>
            <consortium name="The Broad Institute Genome Sequencing Center for Infectious Disease"/>
            <person name="Wu L."/>
            <person name="Ma J."/>
        </authorList>
    </citation>
    <scope>NUCLEOTIDE SEQUENCE [LARGE SCALE GENOMIC DNA]</scope>
    <source>
        <strain evidence="2">TISTR 1571</strain>
    </source>
</reference>
<keyword evidence="2" id="KW-1185">Reference proteome</keyword>
<name>A0ABW5QAU5_9BACI</name>
<dbReference type="InterPro" id="IPR046153">
    <property type="entry name" value="DUF6155"/>
</dbReference>
<organism evidence="1 2">
    <name type="scientific">Piscibacillus salipiscarius</name>
    <dbReference type="NCBI Taxonomy" id="299480"/>
    <lineage>
        <taxon>Bacteria</taxon>
        <taxon>Bacillati</taxon>
        <taxon>Bacillota</taxon>
        <taxon>Bacilli</taxon>
        <taxon>Bacillales</taxon>
        <taxon>Bacillaceae</taxon>
        <taxon>Piscibacillus</taxon>
    </lineage>
</organism>
<evidence type="ECO:0000313" key="2">
    <source>
        <dbReference type="Proteomes" id="UP001597452"/>
    </source>
</evidence>
<dbReference type="Proteomes" id="UP001597452">
    <property type="component" value="Unassembled WGS sequence"/>
</dbReference>
<accession>A0ABW5QAU5</accession>
<sequence length="185" mass="21803">MANKLKISELKSHLNELNQKELINLITELQKYSKDAETYLSVKFLGEAAIQEQHKQAKKEILDEFFPQKGFGKLRLTNAKKAITNFKKLTQDLYLTTDLMIYYVEVGTEFTNTYGDIDLRFYNSLLSMYEKAIQECERDRALYENFKNRLSTIVHEASGIGWGYHDELEDLFYSNKYELEEEHEN</sequence>
<comment type="caution">
    <text evidence="1">The sequence shown here is derived from an EMBL/GenBank/DDBJ whole genome shotgun (WGS) entry which is preliminary data.</text>
</comment>
<proteinExistence type="predicted"/>